<organism evidence="1 2">
    <name type="scientific">Hoylesella timonensis CRIS 5C-B1</name>
    <dbReference type="NCBI Taxonomy" id="679189"/>
    <lineage>
        <taxon>Bacteria</taxon>
        <taxon>Pseudomonadati</taxon>
        <taxon>Bacteroidota</taxon>
        <taxon>Bacteroidia</taxon>
        <taxon>Bacteroidales</taxon>
        <taxon>Prevotellaceae</taxon>
        <taxon>Hoylesella</taxon>
    </lineage>
</organism>
<gene>
    <name evidence="1" type="ORF">HMPREF9019_0876</name>
</gene>
<dbReference type="AlphaFoldDB" id="D1W0G1"/>
<evidence type="ECO:0000313" key="1">
    <source>
        <dbReference type="EMBL" id="EFA97151.1"/>
    </source>
</evidence>
<comment type="caution">
    <text evidence="1">The sequence shown here is derived from an EMBL/GenBank/DDBJ whole genome shotgun (WGS) entry which is preliminary data.</text>
</comment>
<accession>D1W0G1</accession>
<name>D1W0G1_9BACT</name>
<protein>
    <submittedName>
        <fullName evidence="1">Uncharacterized protein</fullName>
    </submittedName>
</protein>
<evidence type="ECO:0000313" key="2">
    <source>
        <dbReference type="Proteomes" id="UP000004001"/>
    </source>
</evidence>
<proteinExistence type="predicted"/>
<dbReference type="Proteomes" id="UP000004001">
    <property type="component" value="Unassembled WGS sequence"/>
</dbReference>
<dbReference type="EMBL" id="ADEF01000046">
    <property type="protein sequence ID" value="EFA97151.1"/>
    <property type="molecule type" value="Genomic_DNA"/>
</dbReference>
<keyword evidence="2" id="KW-1185">Reference proteome</keyword>
<sequence length="84" mass="9816">MVSLVIDRQASATHTIYDVSPYFHAFTFLSAEKCDNLHFSVVVNAKIGIIHKTDKFCERNMERRARLFYDKKLFVAKSNHFSLF</sequence>
<reference evidence="1 2" key="1">
    <citation type="submission" date="2009-12" db="EMBL/GenBank/DDBJ databases">
        <title>Genome Sequence of Prevotella timonensis CRIS 5C-B1.</title>
        <authorList>
            <person name="Durkin A.S."/>
            <person name="Madupu R."/>
            <person name="Torralba M."/>
            <person name="Methe B."/>
            <person name="Sutton G."/>
            <person name="Strausberg R.L."/>
            <person name="Nelson K.E."/>
        </authorList>
    </citation>
    <scope>NUCLEOTIDE SEQUENCE [LARGE SCALE GENOMIC DNA]</scope>
    <source>
        <strain evidence="1 2">CRIS 5C-B1</strain>
    </source>
</reference>